<dbReference type="AlphaFoldDB" id="A0A4Q1L2B9"/>
<evidence type="ECO:0000313" key="4">
    <source>
        <dbReference type="Proteomes" id="UP000289805"/>
    </source>
</evidence>
<dbReference type="Proteomes" id="UP000289805">
    <property type="component" value="Unassembled WGS sequence"/>
</dbReference>
<dbReference type="InterPro" id="IPR001584">
    <property type="entry name" value="Integrase_cat-core"/>
</dbReference>
<evidence type="ECO:0000313" key="3">
    <source>
        <dbReference type="EMBL" id="RXR36248.1"/>
    </source>
</evidence>
<keyword evidence="5" id="KW-1185">Reference proteome</keyword>
<proteinExistence type="predicted"/>
<sequence>MRASIRPGAQQYKAECISTTVFYTGPYKTIAEFATAAWVNWYNNRRLHGTLGNIPPIEYESAHCAALTEQFQPA</sequence>
<evidence type="ECO:0000259" key="1">
    <source>
        <dbReference type="Pfam" id="PF13683"/>
    </source>
</evidence>
<dbReference type="InterPro" id="IPR012337">
    <property type="entry name" value="RNaseH-like_sf"/>
</dbReference>
<gene>
    <name evidence="2" type="ORF">EQW73_05435</name>
    <name evidence="3" type="ORF">EQW78_02990</name>
</gene>
<evidence type="ECO:0000313" key="5">
    <source>
        <dbReference type="Proteomes" id="UP000290517"/>
    </source>
</evidence>
<protein>
    <recommendedName>
        <fullName evidence="1">Integrase catalytic domain-containing protein</fullName>
    </recommendedName>
</protein>
<dbReference type="OrthoDB" id="4281720at2"/>
<dbReference type="Proteomes" id="UP000290517">
    <property type="component" value="Unassembled WGS sequence"/>
</dbReference>
<accession>A0A4Q1L2B9</accession>
<dbReference type="EMBL" id="SDJQ01000004">
    <property type="protein sequence ID" value="RXR36248.1"/>
    <property type="molecule type" value="Genomic_DNA"/>
</dbReference>
<dbReference type="SUPFAM" id="SSF53098">
    <property type="entry name" value="Ribonuclease H-like"/>
    <property type="match status" value="1"/>
</dbReference>
<name>A0A4Q1L2B9_9CELL</name>
<evidence type="ECO:0000313" key="2">
    <source>
        <dbReference type="EMBL" id="RXR26910.1"/>
    </source>
</evidence>
<organism evidence="3 4">
    <name type="scientific">Oerskovia turbata</name>
    <dbReference type="NCBI Taxonomy" id="1713"/>
    <lineage>
        <taxon>Bacteria</taxon>
        <taxon>Bacillati</taxon>
        <taxon>Actinomycetota</taxon>
        <taxon>Actinomycetes</taxon>
        <taxon>Micrococcales</taxon>
        <taxon>Cellulomonadaceae</taxon>
        <taxon>Oerskovia</taxon>
    </lineage>
</organism>
<comment type="caution">
    <text evidence="3">The sequence shown here is derived from an EMBL/GenBank/DDBJ whole genome shotgun (WGS) entry which is preliminary data.</text>
</comment>
<dbReference type="EMBL" id="SDJR01000003">
    <property type="protein sequence ID" value="RXR26910.1"/>
    <property type="molecule type" value="Genomic_DNA"/>
</dbReference>
<dbReference type="GO" id="GO:0015074">
    <property type="term" value="P:DNA integration"/>
    <property type="evidence" value="ECO:0007669"/>
    <property type="project" value="InterPro"/>
</dbReference>
<dbReference type="Pfam" id="PF13683">
    <property type="entry name" value="rve_3"/>
    <property type="match status" value="1"/>
</dbReference>
<reference evidence="4 5" key="1">
    <citation type="submission" date="2019-01" db="EMBL/GenBank/DDBJ databases">
        <title>Oerskovia turbata Genome sequencing and assembly.</title>
        <authorList>
            <person name="Dou T."/>
        </authorList>
    </citation>
    <scope>NUCLEOTIDE SEQUENCE [LARGE SCALE GENOMIC DNA]</scope>
    <source>
        <strain evidence="3 4">JCM12123</strain>
        <strain evidence="2 5">JCM3160</strain>
    </source>
</reference>
<feature type="domain" description="Integrase catalytic" evidence="1">
    <location>
        <begin position="10"/>
        <end position="56"/>
    </location>
</feature>